<comment type="caution">
    <text evidence="2">The sequence shown here is derived from an EMBL/GenBank/DDBJ whole genome shotgun (WGS) entry which is preliminary data.</text>
</comment>
<reference evidence="2 3" key="1">
    <citation type="submission" date="2012-08" db="EMBL/GenBank/DDBJ databases">
        <authorList>
            <person name="Gan P.H.P."/>
            <person name="Ikeda K."/>
            <person name="Irieda H."/>
            <person name="Narusaka M."/>
            <person name="O'Connell R.J."/>
            <person name="Narusaka Y."/>
            <person name="Takano Y."/>
            <person name="Kubo Y."/>
            <person name="Shirasu K."/>
        </authorList>
    </citation>
    <scope>NUCLEOTIDE SEQUENCE [LARGE SCALE GENOMIC DNA]</scope>
    <source>
        <strain evidence="2 3">Nara gc5</strain>
    </source>
</reference>
<dbReference type="EMBL" id="ANPB02000003">
    <property type="protein sequence ID" value="KAF4487034.1"/>
    <property type="molecule type" value="Genomic_DNA"/>
</dbReference>
<proteinExistence type="predicted"/>
<dbReference type="InterPro" id="IPR036928">
    <property type="entry name" value="AS_sf"/>
</dbReference>
<sequence>MASCEWLNLAVGCDTGSSMRGPAGLGGLFGSRPTHGTVQLRHAMPPSPTMDTAGFLARDPSLMDAKSKALYKSNYTSYDDGSLEYPKTLYVLDFPTTTSASSQRIL</sequence>
<evidence type="ECO:0000259" key="1">
    <source>
        <dbReference type="Pfam" id="PF01425"/>
    </source>
</evidence>
<dbReference type="Gene3D" id="3.90.1300.10">
    <property type="entry name" value="Amidase signature (AS) domain"/>
    <property type="match status" value="1"/>
</dbReference>
<evidence type="ECO:0000313" key="3">
    <source>
        <dbReference type="Proteomes" id="UP000011096"/>
    </source>
</evidence>
<dbReference type="OrthoDB" id="5238285at2759"/>
<dbReference type="Proteomes" id="UP000011096">
    <property type="component" value="Unassembled WGS sequence"/>
</dbReference>
<feature type="domain" description="Amidase" evidence="1">
    <location>
        <begin position="7"/>
        <end position="61"/>
    </location>
</feature>
<organism evidence="2 3">
    <name type="scientific">Colletotrichum fructicola (strain Nara gc5)</name>
    <name type="common">Anthracnose fungus</name>
    <name type="synonym">Colletotrichum gloeosporioides (strain Nara gc5)</name>
    <dbReference type="NCBI Taxonomy" id="1213859"/>
    <lineage>
        <taxon>Eukaryota</taxon>
        <taxon>Fungi</taxon>
        <taxon>Dikarya</taxon>
        <taxon>Ascomycota</taxon>
        <taxon>Pezizomycotina</taxon>
        <taxon>Sordariomycetes</taxon>
        <taxon>Hypocreomycetidae</taxon>
        <taxon>Glomerellales</taxon>
        <taxon>Glomerellaceae</taxon>
        <taxon>Colletotrichum</taxon>
        <taxon>Colletotrichum gloeosporioides species complex</taxon>
    </lineage>
</organism>
<name>A0A7J6JC56_COLFN</name>
<dbReference type="PANTHER" id="PTHR46310">
    <property type="entry name" value="AMIDASE 1"/>
    <property type="match status" value="1"/>
</dbReference>
<dbReference type="Pfam" id="PF01425">
    <property type="entry name" value="Amidase"/>
    <property type="match status" value="1"/>
</dbReference>
<keyword evidence="3" id="KW-1185">Reference proteome</keyword>
<protein>
    <submittedName>
        <fullName evidence="2">Amidase 1</fullName>
    </submittedName>
</protein>
<dbReference type="GeneID" id="43615453"/>
<dbReference type="InParanoid" id="A0A7J6JC56"/>
<dbReference type="SUPFAM" id="SSF75304">
    <property type="entry name" value="Amidase signature (AS) enzymes"/>
    <property type="match status" value="1"/>
</dbReference>
<dbReference type="InterPro" id="IPR023631">
    <property type="entry name" value="Amidase_dom"/>
</dbReference>
<accession>A0A7J6JC56</accession>
<evidence type="ECO:0000313" key="2">
    <source>
        <dbReference type="EMBL" id="KAF4487034.1"/>
    </source>
</evidence>
<gene>
    <name evidence="2" type="primary">AMI1-3</name>
    <name evidence="2" type="ORF">CGGC5_v006627</name>
</gene>
<dbReference type="PANTHER" id="PTHR46310:SF7">
    <property type="entry name" value="AMIDASE 1"/>
    <property type="match status" value="1"/>
</dbReference>
<dbReference type="RefSeq" id="XP_031889364.1">
    <property type="nucleotide sequence ID" value="XM_032031398.1"/>
</dbReference>
<dbReference type="AlphaFoldDB" id="A0A7J6JC56"/>
<reference evidence="2 3" key="2">
    <citation type="submission" date="2020-04" db="EMBL/GenBank/DDBJ databases">
        <title>Genome sequencing and assembly of multiple isolates from the Colletotrichum gloeosporioides species complex.</title>
        <authorList>
            <person name="Gan P."/>
            <person name="Shirasu K."/>
        </authorList>
    </citation>
    <scope>NUCLEOTIDE SEQUENCE [LARGE SCALE GENOMIC DNA]</scope>
    <source>
        <strain evidence="2 3">Nara gc5</strain>
    </source>
</reference>